<accession>A0ABR4PKM6</accession>
<feature type="compositionally biased region" description="Low complexity" evidence="1">
    <location>
        <begin position="34"/>
        <end position="46"/>
    </location>
</feature>
<feature type="compositionally biased region" description="Basic residues" evidence="1">
    <location>
        <begin position="216"/>
        <end position="226"/>
    </location>
</feature>
<feature type="compositionally biased region" description="Polar residues" evidence="1">
    <location>
        <begin position="128"/>
        <end position="138"/>
    </location>
</feature>
<name>A0ABR4PKM6_9HELO</name>
<dbReference type="EMBL" id="JBFCZG010000004">
    <property type="protein sequence ID" value="KAL3423879.1"/>
    <property type="molecule type" value="Genomic_DNA"/>
</dbReference>
<evidence type="ECO:0000256" key="1">
    <source>
        <dbReference type="SAM" id="MobiDB-lite"/>
    </source>
</evidence>
<evidence type="ECO:0000313" key="3">
    <source>
        <dbReference type="Proteomes" id="UP001629113"/>
    </source>
</evidence>
<feature type="compositionally biased region" description="Basic and acidic residues" evidence="1">
    <location>
        <begin position="203"/>
        <end position="215"/>
    </location>
</feature>
<comment type="caution">
    <text evidence="2">The sequence shown here is derived from an EMBL/GenBank/DDBJ whole genome shotgun (WGS) entry which is preliminary data.</text>
</comment>
<feature type="region of interest" description="Disordered" evidence="1">
    <location>
        <begin position="116"/>
        <end position="226"/>
    </location>
</feature>
<feature type="compositionally biased region" description="Basic residues" evidence="1">
    <location>
        <begin position="163"/>
        <end position="179"/>
    </location>
</feature>
<sequence>MSRIYITASMQHSTFGFAMPTLSIDTQTHHSKNSKNGGSHSSSNHSDAMPGPLPAIQKGERFDFRFNVNGRRSCVGLEIATNKSLPHVEWSSEKGMGKLPMGLGTLASSLLLRKNKKGSKLEGKQRKSASISNGNEEQPSQRSRNTHSSRSHHSPSRDLQPNRARHTSPHGSRAQHSRSHVSPTSDPERRSLNAGRNRNHAQYVRDRDRDDDRRDSRKRHDRSRYR</sequence>
<proteinExistence type="predicted"/>
<keyword evidence="3" id="KW-1185">Reference proteome</keyword>
<gene>
    <name evidence="2" type="ORF">PVAG01_05626</name>
</gene>
<feature type="compositionally biased region" description="Basic residues" evidence="1">
    <location>
        <begin position="144"/>
        <end position="154"/>
    </location>
</feature>
<dbReference type="Proteomes" id="UP001629113">
    <property type="component" value="Unassembled WGS sequence"/>
</dbReference>
<organism evidence="2 3">
    <name type="scientific">Phlyctema vagabunda</name>
    <dbReference type="NCBI Taxonomy" id="108571"/>
    <lineage>
        <taxon>Eukaryota</taxon>
        <taxon>Fungi</taxon>
        <taxon>Dikarya</taxon>
        <taxon>Ascomycota</taxon>
        <taxon>Pezizomycotina</taxon>
        <taxon>Leotiomycetes</taxon>
        <taxon>Helotiales</taxon>
        <taxon>Dermateaceae</taxon>
        <taxon>Phlyctema</taxon>
    </lineage>
</organism>
<reference evidence="2 3" key="1">
    <citation type="submission" date="2024-06" db="EMBL/GenBank/DDBJ databases">
        <title>Complete genome of Phlyctema vagabunda strain 19-DSS-EL-015.</title>
        <authorList>
            <person name="Fiorenzani C."/>
        </authorList>
    </citation>
    <scope>NUCLEOTIDE SEQUENCE [LARGE SCALE GENOMIC DNA]</scope>
    <source>
        <strain evidence="2 3">19-DSS-EL-015</strain>
    </source>
</reference>
<evidence type="ECO:0000313" key="2">
    <source>
        <dbReference type="EMBL" id="KAL3423879.1"/>
    </source>
</evidence>
<protein>
    <submittedName>
        <fullName evidence="2">Uncharacterized protein</fullName>
    </submittedName>
</protein>
<feature type="region of interest" description="Disordered" evidence="1">
    <location>
        <begin position="27"/>
        <end position="56"/>
    </location>
</feature>